<dbReference type="PANTHER" id="PTHR11012">
    <property type="entry name" value="PROTEIN KINASE-LIKE DOMAIN-CONTAINING"/>
    <property type="match status" value="1"/>
</dbReference>
<keyword evidence="2" id="KW-1185">Reference proteome</keyword>
<dbReference type="PANTHER" id="PTHR11012:SF30">
    <property type="entry name" value="PROTEIN KINASE-LIKE DOMAIN-CONTAINING"/>
    <property type="match status" value="1"/>
</dbReference>
<dbReference type="InterPro" id="IPR011009">
    <property type="entry name" value="Kinase-like_dom_sf"/>
</dbReference>
<evidence type="ECO:0000313" key="1">
    <source>
        <dbReference type="EMBL" id="MDT9601084.1"/>
    </source>
</evidence>
<dbReference type="Proteomes" id="UP001259572">
    <property type="component" value="Unassembled WGS sequence"/>
</dbReference>
<dbReference type="RefSeq" id="WP_315728813.1">
    <property type="nucleotide sequence ID" value="NZ_JAVUPU010000019.1"/>
</dbReference>
<reference evidence="1 2" key="1">
    <citation type="submission" date="2023-05" db="EMBL/GenBank/DDBJ databases">
        <authorList>
            <person name="Guo Y."/>
        </authorList>
    </citation>
    <scope>NUCLEOTIDE SEQUENCE [LARGE SCALE GENOMIC DNA]</scope>
    <source>
        <strain evidence="1 2">GR2756</strain>
    </source>
</reference>
<evidence type="ECO:0000313" key="2">
    <source>
        <dbReference type="Proteomes" id="UP001259572"/>
    </source>
</evidence>
<dbReference type="SUPFAM" id="SSF56112">
    <property type="entry name" value="Protein kinase-like (PK-like)"/>
    <property type="match status" value="1"/>
</dbReference>
<dbReference type="Pfam" id="PF02958">
    <property type="entry name" value="EcKL"/>
    <property type="match status" value="1"/>
</dbReference>
<accession>A0ABU3QD68</accession>
<gene>
    <name evidence="1" type="ORF">RQX22_19200</name>
</gene>
<comment type="caution">
    <text evidence="1">The sequence shown here is derived from an EMBL/GenBank/DDBJ whole genome shotgun (WGS) entry which is preliminary data.</text>
</comment>
<dbReference type="EMBL" id="JAVUPU010000019">
    <property type="protein sequence ID" value="MDT9601084.1"/>
    <property type="molecule type" value="Genomic_DNA"/>
</dbReference>
<sequence length="441" mass="49900">MKNRAIRMGVLVHRLDLWLARRQASGRVFEQTGLWKHPLNLAAGHRPVISLGDRLMENPSLDAIRQAFAHEQLDRPLARKASDIPVSYEAITPDWLTAVICHGQSGAKVTSFDLGEPDSGSSNRRRIFLNYNSEEHAAGLPQSIFCKAAHDLVTRILCSSGMTHSEVTFYNKIRPQLDIEAPTAFLAQYDPVAFKSIIILKDIADEVTFCSHETKVDFDMAKGQLDLLARMHGHFYRSVQFEFELKDVQTFHGRFMNLCDNHCLAECCDNGFVAARDVLPAAVFARHTEVWPATLLAVNRDRNQPETLTHGDVHLKNWYVTHAGQVGLGDWQVTCRGHWSRDLAYAISTALEPVDRRAWETDLIQFYIERLGANGGPRIGFEEALLHYRQQMLTVLAWWTVTLSPSQDMPDMQPANTTMTFLARIGQAIDDWESLDSFDQI</sequence>
<dbReference type="Gene3D" id="3.90.1200.10">
    <property type="match status" value="1"/>
</dbReference>
<dbReference type="InterPro" id="IPR004119">
    <property type="entry name" value="EcKL"/>
</dbReference>
<organism evidence="1 2">
    <name type="scientific">Sphingosinicella rhizophila</name>
    <dbReference type="NCBI Taxonomy" id="3050082"/>
    <lineage>
        <taxon>Bacteria</taxon>
        <taxon>Pseudomonadati</taxon>
        <taxon>Pseudomonadota</taxon>
        <taxon>Alphaproteobacteria</taxon>
        <taxon>Sphingomonadales</taxon>
        <taxon>Sphingosinicellaceae</taxon>
        <taxon>Sphingosinicella</taxon>
    </lineage>
</organism>
<name>A0ABU3QD68_9SPHN</name>
<proteinExistence type="predicted"/>
<protein>
    <submittedName>
        <fullName evidence="1">Phosphotransferase</fullName>
    </submittedName>
</protein>